<feature type="domain" description="SnoaL-like" evidence="1">
    <location>
        <begin position="20"/>
        <end position="142"/>
    </location>
</feature>
<evidence type="ECO:0000313" key="3">
    <source>
        <dbReference type="Proteomes" id="UP000598775"/>
    </source>
</evidence>
<evidence type="ECO:0000259" key="1">
    <source>
        <dbReference type="Pfam" id="PF13577"/>
    </source>
</evidence>
<dbReference type="AlphaFoldDB" id="A0A917B9R6"/>
<dbReference type="SUPFAM" id="SSF54427">
    <property type="entry name" value="NTF2-like"/>
    <property type="match status" value="1"/>
</dbReference>
<proteinExistence type="predicted"/>
<dbReference type="Proteomes" id="UP000598775">
    <property type="component" value="Unassembled WGS sequence"/>
</dbReference>
<dbReference type="RefSeq" id="WP_188678993.1">
    <property type="nucleotide sequence ID" value="NZ_BMGP01000004.1"/>
</dbReference>
<keyword evidence="3" id="KW-1185">Reference proteome</keyword>
<dbReference type="Pfam" id="PF13577">
    <property type="entry name" value="SnoaL_4"/>
    <property type="match status" value="1"/>
</dbReference>
<dbReference type="InterPro" id="IPR037401">
    <property type="entry name" value="SnoaL-like"/>
</dbReference>
<sequence length="215" mass="23903">MSTSITDSDLASNEALAQREALDASAVIQVVLAERQARDRGWWDRMADSFWPDSTVRLSWHKGSGAGFVAGTQAIAERGQEIALHQLSAPVAHVRGDRAFVESTATMRMAVNIDGVAGNLTTTVRLNYRLERRDGRWRIFSLDAIYENTTLFPAVPGQVITVDPDELTGYRSSYALLAWNIARRGITPSTEDLGDDRPDDVKAFYDGVWSWLEQQ</sequence>
<protein>
    <recommendedName>
        <fullName evidence="1">SnoaL-like domain-containing protein</fullName>
    </recommendedName>
</protein>
<dbReference type="EMBL" id="BMGP01000004">
    <property type="protein sequence ID" value="GGF31771.1"/>
    <property type="molecule type" value="Genomic_DNA"/>
</dbReference>
<dbReference type="Gene3D" id="3.10.450.50">
    <property type="match status" value="1"/>
</dbReference>
<name>A0A917B9R6_9MICO</name>
<organism evidence="2 3">
    <name type="scientific">Subtercola lobariae</name>
    <dbReference type="NCBI Taxonomy" id="1588641"/>
    <lineage>
        <taxon>Bacteria</taxon>
        <taxon>Bacillati</taxon>
        <taxon>Actinomycetota</taxon>
        <taxon>Actinomycetes</taxon>
        <taxon>Micrococcales</taxon>
        <taxon>Microbacteriaceae</taxon>
        <taxon>Subtercola</taxon>
    </lineage>
</organism>
<gene>
    <name evidence="2" type="ORF">GCM10011399_26190</name>
</gene>
<dbReference type="InterPro" id="IPR032710">
    <property type="entry name" value="NTF2-like_dom_sf"/>
</dbReference>
<evidence type="ECO:0000313" key="2">
    <source>
        <dbReference type="EMBL" id="GGF31771.1"/>
    </source>
</evidence>
<comment type="caution">
    <text evidence="2">The sequence shown here is derived from an EMBL/GenBank/DDBJ whole genome shotgun (WGS) entry which is preliminary data.</text>
</comment>
<accession>A0A917B9R6</accession>
<reference evidence="2 3" key="1">
    <citation type="journal article" date="2014" name="Int. J. Syst. Evol. Microbiol.">
        <title>Complete genome sequence of Corynebacterium casei LMG S-19264T (=DSM 44701T), isolated from a smear-ripened cheese.</title>
        <authorList>
            <consortium name="US DOE Joint Genome Institute (JGI-PGF)"/>
            <person name="Walter F."/>
            <person name="Albersmeier A."/>
            <person name="Kalinowski J."/>
            <person name="Ruckert C."/>
        </authorList>
    </citation>
    <scope>NUCLEOTIDE SEQUENCE [LARGE SCALE GENOMIC DNA]</scope>
    <source>
        <strain evidence="2 3">CGMCC 1.12976</strain>
    </source>
</reference>